<dbReference type="PANTHER" id="PTHR45138:SF9">
    <property type="entry name" value="DIGUANYLATE CYCLASE DGCM-RELATED"/>
    <property type="match status" value="1"/>
</dbReference>
<dbReference type="CDD" id="cd01949">
    <property type="entry name" value="GGDEF"/>
    <property type="match status" value="1"/>
</dbReference>
<dbReference type="InterPro" id="IPR000160">
    <property type="entry name" value="GGDEF_dom"/>
</dbReference>
<dbReference type="STRING" id="108003.B1C78_16500"/>
<reference evidence="5 6" key="1">
    <citation type="submission" date="2017-02" db="EMBL/GenBank/DDBJ databases">
        <title>Genomic diversity within the haloalkaliphilic genus Thioalkalivibrio.</title>
        <authorList>
            <person name="Ahn A.-C."/>
            <person name="Meier-Kolthoff J."/>
            <person name="Overmars L."/>
            <person name="Richter M."/>
            <person name="Woyke T."/>
            <person name="Sorokin D.Y."/>
            <person name="Muyzer G."/>
        </authorList>
    </citation>
    <scope>NUCLEOTIDE SEQUENCE [LARGE SCALE GENOMIC DNA]</scope>
    <source>
        <strain evidence="5 6">ALJD</strain>
    </source>
</reference>
<proteinExistence type="predicted"/>
<evidence type="ECO:0000256" key="1">
    <source>
        <dbReference type="ARBA" id="ARBA00012528"/>
    </source>
</evidence>
<comment type="caution">
    <text evidence="5">The sequence shown here is derived from an EMBL/GenBank/DDBJ whole genome shotgun (WGS) entry which is preliminary data.</text>
</comment>
<dbReference type="PANTHER" id="PTHR45138">
    <property type="entry name" value="REGULATORY COMPONENTS OF SENSORY TRANSDUCTION SYSTEM"/>
    <property type="match status" value="1"/>
</dbReference>
<dbReference type="AlphaFoldDB" id="A0A1V3N831"/>
<dbReference type="NCBIfam" id="TIGR00254">
    <property type="entry name" value="GGDEF"/>
    <property type="match status" value="1"/>
</dbReference>
<protein>
    <recommendedName>
        <fullName evidence="1">diguanylate cyclase</fullName>
        <ecNumber evidence="1">2.7.7.65</ecNumber>
    </recommendedName>
</protein>
<gene>
    <name evidence="5" type="ORF">B1C78_16500</name>
</gene>
<evidence type="ECO:0000313" key="6">
    <source>
        <dbReference type="Proteomes" id="UP000189462"/>
    </source>
</evidence>
<dbReference type="Proteomes" id="UP000189462">
    <property type="component" value="Unassembled WGS sequence"/>
</dbReference>
<evidence type="ECO:0000313" key="5">
    <source>
        <dbReference type="EMBL" id="OOG21220.1"/>
    </source>
</evidence>
<evidence type="ECO:0000256" key="3">
    <source>
        <dbReference type="SAM" id="Coils"/>
    </source>
</evidence>
<dbReference type="SUPFAM" id="SSF55073">
    <property type="entry name" value="Nucleotide cyclase"/>
    <property type="match status" value="1"/>
</dbReference>
<keyword evidence="6" id="KW-1185">Reference proteome</keyword>
<dbReference type="SMART" id="SM00267">
    <property type="entry name" value="GGDEF"/>
    <property type="match status" value="1"/>
</dbReference>
<dbReference type="Gene3D" id="3.30.70.270">
    <property type="match status" value="1"/>
</dbReference>
<dbReference type="Pfam" id="PF00990">
    <property type="entry name" value="GGDEF"/>
    <property type="match status" value="1"/>
</dbReference>
<evidence type="ECO:0000259" key="4">
    <source>
        <dbReference type="PROSITE" id="PS50887"/>
    </source>
</evidence>
<name>A0A1V3N831_9GAMM</name>
<dbReference type="EC" id="2.7.7.65" evidence="1"/>
<accession>A0A1V3N831</accession>
<dbReference type="EMBL" id="MVBK01000134">
    <property type="protein sequence ID" value="OOG21220.1"/>
    <property type="molecule type" value="Genomic_DNA"/>
</dbReference>
<evidence type="ECO:0000256" key="2">
    <source>
        <dbReference type="ARBA" id="ARBA00034247"/>
    </source>
</evidence>
<organism evidence="5 6">
    <name type="scientific">Thioalkalivibrio denitrificans</name>
    <dbReference type="NCBI Taxonomy" id="108003"/>
    <lineage>
        <taxon>Bacteria</taxon>
        <taxon>Pseudomonadati</taxon>
        <taxon>Pseudomonadota</taxon>
        <taxon>Gammaproteobacteria</taxon>
        <taxon>Chromatiales</taxon>
        <taxon>Ectothiorhodospiraceae</taxon>
        <taxon>Thioalkalivibrio</taxon>
    </lineage>
</organism>
<dbReference type="PROSITE" id="PS50887">
    <property type="entry name" value="GGDEF"/>
    <property type="match status" value="1"/>
</dbReference>
<keyword evidence="3" id="KW-0175">Coiled coil</keyword>
<sequence>MEPDRLRLARFSVDAVRALGGSVFGASVALTPMLARLRNAAAETPGVLEVSLRVDDTEVRWHWPNEGHLLARLPSAPPVERLRELAAELSRTSESADPELLRRRNEQFAAELEQARQRAAHEMAELEADLDRKKRELQASIRKAETDSLTGLLNRGAYDNRLREAVLRASRQGEPLCLILLDLDFFKEINDSHGHQYGDQYLQRMASVMRASIREHVDKVCRVGGDEFAIIAWGSSGAAQAIADRVLVGMDGKVSIGVTQLRKEDTLDTFVGRADAALYDAKRRGRGRVSLARGGPMVMPAGNA</sequence>
<feature type="coiled-coil region" evidence="3">
    <location>
        <begin position="105"/>
        <end position="147"/>
    </location>
</feature>
<dbReference type="InterPro" id="IPR050469">
    <property type="entry name" value="Diguanylate_Cyclase"/>
</dbReference>
<dbReference type="GO" id="GO:0052621">
    <property type="term" value="F:diguanylate cyclase activity"/>
    <property type="evidence" value="ECO:0007669"/>
    <property type="project" value="UniProtKB-EC"/>
</dbReference>
<feature type="domain" description="GGDEF" evidence="4">
    <location>
        <begin position="174"/>
        <end position="294"/>
    </location>
</feature>
<dbReference type="InterPro" id="IPR043128">
    <property type="entry name" value="Rev_trsase/Diguanyl_cyclase"/>
</dbReference>
<comment type="catalytic activity">
    <reaction evidence="2">
        <text>2 GTP = 3',3'-c-di-GMP + 2 diphosphate</text>
        <dbReference type="Rhea" id="RHEA:24898"/>
        <dbReference type="ChEBI" id="CHEBI:33019"/>
        <dbReference type="ChEBI" id="CHEBI:37565"/>
        <dbReference type="ChEBI" id="CHEBI:58805"/>
        <dbReference type="EC" id="2.7.7.65"/>
    </reaction>
</comment>
<dbReference type="InterPro" id="IPR029787">
    <property type="entry name" value="Nucleotide_cyclase"/>
</dbReference>